<evidence type="ECO:0000256" key="6">
    <source>
        <dbReference type="ARBA" id="ARBA00017242"/>
    </source>
</evidence>
<dbReference type="PROSITE" id="PS50979">
    <property type="entry name" value="BC"/>
    <property type="match status" value="1"/>
</dbReference>
<comment type="function">
    <text evidence="2">This protein is a component of the acetyl coenzyme A carboxylase complex; first, biotin carboxylase catalyzes the carboxylation of the carrier protein and then the transcarboxylase transfers the carboxyl group to form malonyl-CoA.</text>
</comment>
<dbReference type="PROSITE" id="PS00188">
    <property type="entry name" value="BIOTIN"/>
    <property type="match status" value="1"/>
</dbReference>
<dbReference type="SUPFAM" id="SSF56059">
    <property type="entry name" value="Glutathione synthetase ATP-binding domain-like"/>
    <property type="match status" value="1"/>
</dbReference>
<dbReference type="InterPro" id="IPR005482">
    <property type="entry name" value="Biotin_COase_C"/>
</dbReference>
<dbReference type="Gene3D" id="3.30.470.20">
    <property type="entry name" value="ATP-grasp fold, B domain"/>
    <property type="match status" value="1"/>
</dbReference>
<comment type="caution">
    <text evidence="13">The sequence shown here is derived from an EMBL/GenBank/DDBJ whole genome shotgun (WGS) entry which is preliminary data.</text>
</comment>
<keyword evidence="10" id="KW-0092">Biotin</keyword>
<evidence type="ECO:0000256" key="2">
    <source>
        <dbReference type="ARBA" id="ARBA00003761"/>
    </source>
</evidence>
<keyword evidence="8" id="KW-0547">Nucleotide-binding</keyword>
<protein>
    <recommendedName>
        <fullName evidence="6">Biotin carboxylase</fullName>
        <ecNumber evidence="5">6.3.4.14</ecNumber>
    </recommendedName>
    <alternativeName>
        <fullName evidence="11">Acetyl-coenzyme A carboxylase biotin carboxylase subunit A</fullName>
    </alternativeName>
</protein>
<evidence type="ECO:0000256" key="11">
    <source>
        <dbReference type="ARBA" id="ARBA00033786"/>
    </source>
</evidence>
<evidence type="ECO:0000256" key="4">
    <source>
        <dbReference type="ARBA" id="ARBA00011750"/>
    </source>
</evidence>
<dbReference type="Pfam" id="PF02786">
    <property type="entry name" value="CPSase_L_D2"/>
    <property type="match status" value="1"/>
</dbReference>
<evidence type="ECO:0000256" key="7">
    <source>
        <dbReference type="ARBA" id="ARBA00022598"/>
    </source>
</evidence>
<dbReference type="InterPro" id="IPR000089">
    <property type="entry name" value="Biotin_lipoyl"/>
</dbReference>
<dbReference type="InterPro" id="IPR011053">
    <property type="entry name" value="Single_hybrid_motif"/>
</dbReference>
<evidence type="ECO:0000313" key="14">
    <source>
        <dbReference type="Proteomes" id="UP000196447"/>
    </source>
</evidence>
<gene>
    <name evidence="13" type="ORF">B5L96_26285</name>
</gene>
<dbReference type="InterPro" id="IPR051602">
    <property type="entry name" value="ACC_Biotin_Carboxylase"/>
</dbReference>
<dbReference type="SUPFAM" id="SSF51230">
    <property type="entry name" value="Single hybrid motif"/>
    <property type="match status" value="1"/>
</dbReference>
<comment type="pathway">
    <text evidence="3">Lipid metabolism; malonyl-CoA biosynthesis; malonyl-CoA from acetyl-CoA: step 1/1.</text>
</comment>
<evidence type="ECO:0000256" key="9">
    <source>
        <dbReference type="ARBA" id="ARBA00022840"/>
    </source>
</evidence>
<keyword evidence="7" id="KW-0436">Ligase</keyword>
<evidence type="ECO:0000256" key="3">
    <source>
        <dbReference type="ARBA" id="ARBA00004956"/>
    </source>
</evidence>
<dbReference type="Gene3D" id="3.30.1490.20">
    <property type="entry name" value="ATP-grasp fold, A domain"/>
    <property type="match status" value="1"/>
</dbReference>
<dbReference type="EMBL" id="NDBK01000110">
    <property type="protein sequence ID" value="OVF65479.1"/>
    <property type="molecule type" value="Genomic_DNA"/>
</dbReference>
<dbReference type="Pfam" id="PF00364">
    <property type="entry name" value="Biotin_lipoyl"/>
    <property type="match status" value="1"/>
</dbReference>
<dbReference type="Pfam" id="PF02785">
    <property type="entry name" value="Biotin_carb_C"/>
    <property type="match status" value="1"/>
</dbReference>
<dbReference type="SUPFAM" id="SSF51246">
    <property type="entry name" value="Rudiment single hybrid motif"/>
    <property type="match status" value="1"/>
</dbReference>
<dbReference type="EC" id="6.3.4.14" evidence="5"/>
<dbReference type="InterPro" id="IPR011761">
    <property type="entry name" value="ATP-grasp"/>
</dbReference>
<dbReference type="GO" id="GO:0005524">
    <property type="term" value="F:ATP binding"/>
    <property type="evidence" value="ECO:0007669"/>
    <property type="project" value="UniProtKB-UniRule"/>
</dbReference>
<evidence type="ECO:0000256" key="10">
    <source>
        <dbReference type="ARBA" id="ARBA00023267"/>
    </source>
</evidence>
<proteinExistence type="predicted"/>
<dbReference type="FunFam" id="3.40.50.20:FF:000010">
    <property type="entry name" value="Propionyl-CoA carboxylase subunit alpha"/>
    <property type="match status" value="1"/>
</dbReference>
<evidence type="ECO:0000256" key="12">
    <source>
        <dbReference type="ARBA" id="ARBA00048600"/>
    </source>
</evidence>
<comment type="catalytic activity">
    <reaction evidence="12">
        <text>N(6)-biotinyl-L-lysyl-[protein] + hydrogencarbonate + ATP = N(6)-carboxybiotinyl-L-lysyl-[protein] + ADP + phosphate + H(+)</text>
        <dbReference type="Rhea" id="RHEA:13501"/>
        <dbReference type="Rhea" id="RHEA-COMP:10505"/>
        <dbReference type="Rhea" id="RHEA-COMP:10506"/>
        <dbReference type="ChEBI" id="CHEBI:15378"/>
        <dbReference type="ChEBI" id="CHEBI:17544"/>
        <dbReference type="ChEBI" id="CHEBI:30616"/>
        <dbReference type="ChEBI" id="CHEBI:43474"/>
        <dbReference type="ChEBI" id="CHEBI:83144"/>
        <dbReference type="ChEBI" id="CHEBI:83145"/>
        <dbReference type="ChEBI" id="CHEBI:456216"/>
        <dbReference type="EC" id="6.3.4.14"/>
    </reaction>
</comment>
<dbReference type="InterPro" id="IPR016185">
    <property type="entry name" value="PreATP-grasp_dom_sf"/>
</dbReference>
<dbReference type="RefSeq" id="WP_004187005.1">
    <property type="nucleotide sequence ID" value="NZ_AP022528.1"/>
</dbReference>
<dbReference type="GO" id="GO:0046872">
    <property type="term" value="F:metal ion binding"/>
    <property type="evidence" value="ECO:0007669"/>
    <property type="project" value="InterPro"/>
</dbReference>
<evidence type="ECO:0000313" key="13">
    <source>
        <dbReference type="EMBL" id="OVF65479.1"/>
    </source>
</evidence>
<dbReference type="Pfam" id="PF00289">
    <property type="entry name" value="Biotin_carb_N"/>
    <property type="match status" value="1"/>
</dbReference>
<dbReference type="PROSITE" id="PS50968">
    <property type="entry name" value="BIOTINYL_LIPOYL"/>
    <property type="match status" value="1"/>
</dbReference>
<dbReference type="InterPro" id="IPR011054">
    <property type="entry name" value="Rudment_hybrid_motif"/>
</dbReference>
<dbReference type="PANTHER" id="PTHR48095">
    <property type="entry name" value="PYRUVATE CARBOXYLASE SUBUNIT A"/>
    <property type="match status" value="1"/>
</dbReference>
<dbReference type="AlphaFoldDB" id="A0A1K0BF58"/>
<keyword evidence="9" id="KW-0067">ATP-binding</keyword>
<dbReference type="PROSITE" id="PS50975">
    <property type="entry name" value="ATP_GRASP"/>
    <property type="match status" value="1"/>
</dbReference>
<evidence type="ECO:0000256" key="5">
    <source>
        <dbReference type="ARBA" id="ARBA00013263"/>
    </source>
</evidence>
<dbReference type="GO" id="GO:0004075">
    <property type="term" value="F:biotin carboxylase activity"/>
    <property type="evidence" value="ECO:0007669"/>
    <property type="project" value="UniProtKB-EC"/>
</dbReference>
<dbReference type="InterPro" id="IPR005479">
    <property type="entry name" value="CPAse_ATP-bd"/>
</dbReference>
<dbReference type="PROSITE" id="PS00867">
    <property type="entry name" value="CPSASE_2"/>
    <property type="match status" value="1"/>
</dbReference>
<sequence length="581" mass="62218">MSAVATVPPHKVLVANRGEIAVRIIRACHEYGFASVAVYADPDVDSLHCRLAGEAWALPGSSPAETYLNIEQLIDVARRSEATMVHPGYGFLSERAEFARAVEAAGLIWIGPRPETIEQLGDKVQARKIAMAVGAPLVKGTPDPVSCAEDVIRFADEHGLPVAIKAAFGGGGRGLKVAWFREEIATLYQSAVSEALTAFGRGECYVEQYLDRPRHIEAQVIADEQGHVVVVGTRDCSLQRRNQKLVEEAPAPFLSAEIEAQIASAAQSICQRAGYRSAGTVEFLLGANGVLSFLEVNTRLQVEHPITEETSGLDLVKEQLRVAHGLPLSITTPPVPRGHAIELRINAEDPAKGFLPVPGTITRFDLPGGPGVRVDSGVTHGDTISGFYDSLMAKLVIWAPDRDQALARARQAVKAFRIEGVASVLPFHEAVLHSPDFTKSFSVHTRWIETDFSAELAEQVRPLPPGNSPLQRCWIEIDGRRHQLALPASFQAASGSAVPASLAETPQALQVAGAVTAPISGIVQRWLKTSGETVSEGETLAVMEAMKMEVPVLAARNGVLSIQIAAGESCQQDGVLGKVTP</sequence>
<comment type="cofactor">
    <cofactor evidence="1">
        <name>biotin</name>
        <dbReference type="ChEBI" id="CHEBI:57586"/>
    </cofactor>
</comment>
<dbReference type="Gene3D" id="2.40.50.100">
    <property type="match status" value="1"/>
</dbReference>
<evidence type="ECO:0000256" key="1">
    <source>
        <dbReference type="ARBA" id="ARBA00001953"/>
    </source>
</evidence>
<organism evidence="13 14">
    <name type="scientific">Klebsiella pneumoniae</name>
    <dbReference type="NCBI Taxonomy" id="573"/>
    <lineage>
        <taxon>Bacteria</taxon>
        <taxon>Pseudomonadati</taxon>
        <taxon>Pseudomonadota</taxon>
        <taxon>Gammaproteobacteria</taxon>
        <taxon>Enterobacterales</taxon>
        <taxon>Enterobacteriaceae</taxon>
        <taxon>Klebsiella/Raoultella group</taxon>
        <taxon>Klebsiella</taxon>
        <taxon>Klebsiella pneumoniae complex</taxon>
    </lineage>
</organism>
<dbReference type="Proteomes" id="UP000196447">
    <property type="component" value="Unassembled WGS sequence"/>
</dbReference>
<dbReference type="SUPFAM" id="SSF52440">
    <property type="entry name" value="PreATP-grasp domain"/>
    <property type="match status" value="1"/>
</dbReference>
<dbReference type="CDD" id="cd06850">
    <property type="entry name" value="biotinyl_domain"/>
    <property type="match status" value="1"/>
</dbReference>
<dbReference type="PANTHER" id="PTHR48095:SF2">
    <property type="entry name" value="BIOTIN CARBOXYLASE, CHLOROPLASTIC"/>
    <property type="match status" value="1"/>
</dbReference>
<accession>A0A1K0BF58</accession>
<dbReference type="Gene3D" id="3.40.50.20">
    <property type="match status" value="1"/>
</dbReference>
<dbReference type="InterPro" id="IPR005481">
    <property type="entry name" value="BC-like_N"/>
</dbReference>
<comment type="subunit">
    <text evidence="4">Acetyl-CoA carboxylase is a heterohexamer of biotin carboxyl carrier protein, biotin carboxylase and the two subunits of carboxyl transferase in a 2:2 complex.</text>
</comment>
<reference evidence="13 14" key="1">
    <citation type="submission" date="2017-03" db="EMBL/GenBank/DDBJ databases">
        <authorList>
            <person name="Fouts D."/>
            <person name="Stalin M.J."/>
            <person name="Chen L."/>
            <person name="Wright M."/>
            <person name="Sutton G."/>
            <person name="Nguyen K."/>
            <person name="Vanduin D."/>
            <person name="Rojas L."/>
            <person name="Hujer A."/>
            <person name="Hujer K."/>
            <person name="Bonomo R."/>
            <person name="Kreiswirth B."/>
            <person name="Adams M."/>
        </authorList>
    </citation>
    <scope>NUCLEOTIDE SEQUENCE [LARGE SCALE GENOMIC DNA]</scope>
    <source>
        <strain evidence="13 14">39383</strain>
    </source>
</reference>
<dbReference type="SMART" id="SM00878">
    <property type="entry name" value="Biotin_carb_C"/>
    <property type="match status" value="1"/>
</dbReference>
<name>A0A1K0BF58_KLEPN</name>
<evidence type="ECO:0000256" key="8">
    <source>
        <dbReference type="ARBA" id="ARBA00022741"/>
    </source>
</evidence>
<dbReference type="InterPro" id="IPR013815">
    <property type="entry name" value="ATP_grasp_subdomain_1"/>
</dbReference>
<dbReference type="InterPro" id="IPR001882">
    <property type="entry name" value="Biotin_BS"/>
</dbReference>
<dbReference type="InterPro" id="IPR011764">
    <property type="entry name" value="Biotin_carboxylation_dom"/>
</dbReference>